<organism evidence="2 3">
    <name type="scientific">Rohdeia mirabilis</name>
    <dbReference type="NCBI Taxonomy" id="2528008"/>
    <lineage>
        <taxon>Bacteria</taxon>
        <taxon>Pseudomonadati</taxon>
        <taxon>Planctomycetota</taxon>
        <taxon>Planctomycetia</taxon>
        <taxon>Planctomycetia incertae sedis</taxon>
        <taxon>Rohdeia</taxon>
    </lineage>
</organism>
<dbReference type="EMBL" id="CP036290">
    <property type="protein sequence ID" value="QDU86372.1"/>
    <property type="molecule type" value="Genomic_DNA"/>
</dbReference>
<dbReference type="RefSeq" id="WP_419186079.1">
    <property type="nucleotide sequence ID" value="NZ_CP036290.1"/>
</dbReference>
<dbReference type="PANTHER" id="PTHR13136:SF11">
    <property type="entry name" value="TESTIS-EXPRESSED PROTEIN 30"/>
    <property type="match status" value="1"/>
</dbReference>
<evidence type="ECO:0000313" key="2">
    <source>
        <dbReference type="EMBL" id="QDU86372.1"/>
    </source>
</evidence>
<keyword evidence="3" id="KW-1185">Reference proteome</keyword>
<dbReference type="SUPFAM" id="SSF53474">
    <property type="entry name" value="alpha/beta-Hydrolases"/>
    <property type="match status" value="1"/>
</dbReference>
<feature type="domain" description="KANL3/Tex30 alpha/beta hydrolase-like" evidence="1">
    <location>
        <begin position="37"/>
        <end position="234"/>
    </location>
</feature>
<keyword evidence="2" id="KW-0378">Hydrolase</keyword>
<dbReference type="Proteomes" id="UP000319342">
    <property type="component" value="Chromosome"/>
</dbReference>
<accession>A0A518D4H1</accession>
<gene>
    <name evidence="2" type="ORF">Pla163_35230</name>
</gene>
<dbReference type="PANTHER" id="PTHR13136">
    <property type="entry name" value="TESTIS DEVELOPMENT PROTEIN PRTD"/>
    <property type="match status" value="1"/>
</dbReference>
<dbReference type="Gene3D" id="3.40.50.1820">
    <property type="entry name" value="alpha/beta hydrolase"/>
    <property type="match status" value="1"/>
</dbReference>
<dbReference type="InterPro" id="IPR029058">
    <property type="entry name" value="AB_hydrolase_fold"/>
</dbReference>
<dbReference type="Pfam" id="PF20408">
    <property type="entry name" value="Abhydrolase_11"/>
    <property type="match status" value="1"/>
</dbReference>
<reference evidence="2 3" key="1">
    <citation type="submission" date="2019-02" db="EMBL/GenBank/DDBJ databases">
        <title>Deep-cultivation of Planctomycetes and their phenomic and genomic characterization uncovers novel biology.</title>
        <authorList>
            <person name="Wiegand S."/>
            <person name="Jogler M."/>
            <person name="Boedeker C."/>
            <person name="Pinto D."/>
            <person name="Vollmers J."/>
            <person name="Rivas-Marin E."/>
            <person name="Kohn T."/>
            <person name="Peeters S.H."/>
            <person name="Heuer A."/>
            <person name="Rast P."/>
            <person name="Oberbeckmann S."/>
            <person name="Bunk B."/>
            <person name="Jeske O."/>
            <person name="Meyerdierks A."/>
            <person name="Storesund J.E."/>
            <person name="Kallscheuer N."/>
            <person name="Luecker S."/>
            <person name="Lage O.M."/>
            <person name="Pohl T."/>
            <person name="Merkel B.J."/>
            <person name="Hornburger P."/>
            <person name="Mueller R.-W."/>
            <person name="Bruemmer F."/>
            <person name="Labrenz M."/>
            <person name="Spormann A.M."/>
            <person name="Op den Camp H."/>
            <person name="Overmann J."/>
            <person name="Amann R."/>
            <person name="Jetten M.S.M."/>
            <person name="Mascher T."/>
            <person name="Medema M.H."/>
            <person name="Devos D.P."/>
            <person name="Kaster A.-K."/>
            <person name="Ovreas L."/>
            <person name="Rohde M."/>
            <person name="Galperin M.Y."/>
            <person name="Jogler C."/>
        </authorList>
    </citation>
    <scope>NUCLEOTIDE SEQUENCE [LARGE SCALE GENOMIC DNA]</scope>
    <source>
        <strain evidence="2 3">Pla163</strain>
    </source>
</reference>
<name>A0A518D4H1_9BACT</name>
<dbReference type="InterPro" id="IPR046879">
    <property type="entry name" value="KANL3/Tex30_Abhydrolase"/>
</dbReference>
<protein>
    <submittedName>
        <fullName evidence="2">Alpha/beta hydrolase family protein</fullName>
    </submittedName>
</protein>
<proteinExistence type="predicted"/>
<dbReference type="AlphaFoldDB" id="A0A518D4H1"/>
<sequence length="238" mass="26170">MPPQELHIPFTPEVAELVGIDGTSALVDGALGTGGPRVLFAHGAGAPKDSAFMAGMARRWSEAGALVVRFDYPYMERARREGRRRPPDRAPKLVAAHRDVLRAVRERCDAADARWFLAGKSMGARMSTLLLSEDADLDVAGAVLLGYPLHPAKKPESLRSEHFDRLVTPTLFVSGTRDPLCDLDLFERERTSIAGPHELFVVDGGDHDLAVPKRSGRTHDDVLDEVARESLRFMEPVR</sequence>
<dbReference type="GO" id="GO:0016787">
    <property type="term" value="F:hydrolase activity"/>
    <property type="evidence" value="ECO:0007669"/>
    <property type="project" value="UniProtKB-KW"/>
</dbReference>
<evidence type="ECO:0000259" key="1">
    <source>
        <dbReference type="Pfam" id="PF20408"/>
    </source>
</evidence>
<evidence type="ECO:0000313" key="3">
    <source>
        <dbReference type="Proteomes" id="UP000319342"/>
    </source>
</evidence>
<dbReference type="InterPro" id="IPR026555">
    <property type="entry name" value="NSL3/Tex30"/>
</dbReference>